<sequence>MGISALSDWLWQIAAHAEKFGLLIVLILAGALQYALYHYHRAHFKLKEDKILEELDRMRVKLRRLRQEKSLAFVENSAMADIFAENDSNRTIDVLLKKLVPHSDAGFAIFFSYENKQLNIYTQRGISKHTITILTLEEKWLNQVMQEGVCRISDSELFNSRFVTLLNGTERNKISELHLLPVADDKEMYGVVVSTHLFPVGTDLELQQEMVGRLLKRITPSLRHRMNTLDQQQLLKLTQEKLALRAIADEFHDLPTKMLEEFLRQLSVLVEADRGALLLFSNNPETPVRVVNRHGIKMQAGVESIWQDHEIRIAKWAKSTGITGSMNVADLREAEVNSLMSRALTVPLYQGESMMGILCMTRKDDGVYSRAHISLAEWSGDFLAETLTRVLDRAAVERKASLDGLTELANRRTFDERIVGELGQSQRTGKPCSLCLLDLDHFKHVNDHYGHQAGDEVLRQFARLLEEEVKKVRPSDNPLVARYGGEEMALVLPGIGVDGAVRIAESIRAAACEMVILHGGQRIDISVSSGVSCYPQHATTVEGLIEAADEALYQAKRDGRNAVRHAGANKQEPARIGH</sequence>
<comment type="catalytic activity">
    <reaction evidence="2">
        <text>2 GTP = 3',3'-c-di-GMP + 2 diphosphate</text>
        <dbReference type="Rhea" id="RHEA:24898"/>
        <dbReference type="ChEBI" id="CHEBI:33019"/>
        <dbReference type="ChEBI" id="CHEBI:37565"/>
        <dbReference type="ChEBI" id="CHEBI:58805"/>
        <dbReference type="EC" id="2.7.7.65"/>
    </reaction>
</comment>
<dbReference type="EC" id="2.7.7.65" evidence="1"/>
<name>A0A5C5XJS1_9PLAN</name>
<dbReference type="NCBIfam" id="TIGR00254">
    <property type="entry name" value="GGDEF"/>
    <property type="match status" value="1"/>
</dbReference>
<dbReference type="SUPFAM" id="SSF55073">
    <property type="entry name" value="Nucleotide cyclase"/>
    <property type="match status" value="1"/>
</dbReference>
<dbReference type="InterPro" id="IPR029787">
    <property type="entry name" value="Nucleotide_cyclase"/>
</dbReference>
<evidence type="ECO:0000256" key="2">
    <source>
        <dbReference type="ARBA" id="ARBA00034247"/>
    </source>
</evidence>
<proteinExistence type="predicted"/>
<accession>A0A5C5XJS1</accession>
<evidence type="ECO:0000259" key="4">
    <source>
        <dbReference type="PROSITE" id="PS50887"/>
    </source>
</evidence>
<dbReference type="InterPro" id="IPR043128">
    <property type="entry name" value="Rev_trsase/Diguanyl_cyclase"/>
</dbReference>
<dbReference type="InterPro" id="IPR000160">
    <property type="entry name" value="GGDEF_dom"/>
</dbReference>
<feature type="domain" description="GGDEF" evidence="4">
    <location>
        <begin position="430"/>
        <end position="568"/>
    </location>
</feature>
<dbReference type="AlphaFoldDB" id="A0A5C5XJS1"/>
<protein>
    <recommendedName>
        <fullName evidence="1">diguanylate cyclase</fullName>
        <ecNumber evidence="1">2.7.7.65</ecNumber>
    </recommendedName>
</protein>
<dbReference type="FunFam" id="3.30.70.270:FF:000001">
    <property type="entry name" value="Diguanylate cyclase domain protein"/>
    <property type="match status" value="1"/>
</dbReference>
<dbReference type="InterPro" id="IPR029016">
    <property type="entry name" value="GAF-like_dom_sf"/>
</dbReference>
<keyword evidence="3" id="KW-0472">Membrane</keyword>
<dbReference type="SMART" id="SM00267">
    <property type="entry name" value="GGDEF"/>
    <property type="match status" value="1"/>
</dbReference>
<dbReference type="CDD" id="cd01949">
    <property type="entry name" value="GGDEF"/>
    <property type="match status" value="1"/>
</dbReference>
<gene>
    <name evidence="5" type="primary">pleD_4</name>
    <name evidence="5" type="ORF">Pan54_42190</name>
</gene>
<dbReference type="GO" id="GO:0005886">
    <property type="term" value="C:plasma membrane"/>
    <property type="evidence" value="ECO:0007669"/>
    <property type="project" value="TreeGrafter"/>
</dbReference>
<dbReference type="SUPFAM" id="SSF55781">
    <property type="entry name" value="GAF domain-like"/>
    <property type="match status" value="2"/>
</dbReference>
<dbReference type="RefSeq" id="WP_146505207.1">
    <property type="nucleotide sequence ID" value="NZ_SJPG01000001.1"/>
</dbReference>
<dbReference type="InterPro" id="IPR050469">
    <property type="entry name" value="Diguanylate_Cyclase"/>
</dbReference>
<keyword evidence="3" id="KW-1133">Transmembrane helix</keyword>
<dbReference type="GO" id="GO:0052621">
    <property type="term" value="F:diguanylate cyclase activity"/>
    <property type="evidence" value="ECO:0007669"/>
    <property type="project" value="UniProtKB-EC"/>
</dbReference>
<dbReference type="GO" id="GO:1902201">
    <property type="term" value="P:negative regulation of bacterial-type flagellum-dependent cell motility"/>
    <property type="evidence" value="ECO:0007669"/>
    <property type="project" value="TreeGrafter"/>
</dbReference>
<evidence type="ECO:0000256" key="3">
    <source>
        <dbReference type="SAM" id="Phobius"/>
    </source>
</evidence>
<dbReference type="Gene3D" id="3.30.70.270">
    <property type="match status" value="1"/>
</dbReference>
<evidence type="ECO:0000256" key="1">
    <source>
        <dbReference type="ARBA" id="ARBA00012528"/>
    </source>
</evidence>
<dbReference type="Proteomes" id="UP000316095">
    <property type="component" value="Unassembled WGS sequence"/>
</dbReference>
<reference evidence="5 6" key="1">
    <citation type="submission" date="2019-02" db="EMBL/GenBank/DDBJ databases">
        <title>Deep-cultivation of Planctomycetes and their phenomic and genomic characterization uncovers novel biology.</title>
        <authorList>
            <person name="Wiegand S."/>
            <person name="Jogler M."/>
            <person name="Boedeker C."/>
            <person name="Pinto D."/>
            <person name="Vollmers J."/>
            <person name="Rivas-Marin E."/>
            <person name="Kohn T."/>
            <person name="Peeters S.H."/>
            <person name="Heuer A."/>
            <person name="Rast P."/>
            <person name="Oberbeckmann S."/>
            <person name="Bunk B."/>
            <person name="Jeske O."/>
            <person name="Meyerdierks A."/>
            <person name="Storesund J.E."/>
            <person name="Kallscheuer N."/>
            <person name="Luecker S."/>
            <person name="Lage O.M."/>
            <person name="Pohl T."/>
            <person name="Merkel B.J."/>
            <person name="Hornburger P."/>
            <person name="Mueller R.-W."/>
            <person name="Bruemmer F."/>
            <person name="Labrenz M."/>
            <person name="Spormann A.M."/>
            <person name="Op Den Camp H."/>
            <person name="Overmann J."/>
            <person name="Amann R."/>
            <person name="Jetten M.S.M."/>
            <person name="Mascher T."/>
            <person name="Medema M.H."/>
            <person name="Devos D.P."/>
            <person name="Kaster A.-K."/>
            <person name="Ovreas L."/>
            <person name="Rohde M."/>
            <person name="Galperin M.Y."/>
            <person name="Jogler C."/>
        </authorList>
    </citation>
    <scope>NUCLEOTIDE SEQUENCE [LARGE SCALE GENOMIC DNA]</scope>
    <source>
        <strain evidence="5 6">Pan54</strain>
    </source>
</reference>
<dbReference type="PANTHER" id="PTHR45138">
    <property type="entry name" value="REGULATORY COMPONENTS OF SENSORY TRANSDUCTION SYSTEM"/>
    <property type="match status" value="1"/>
</dbReference>
<feature type="transmembrane region" description="Helical" evidence="3">
    <location>
        <begin position="20"/>
        <end position="37"/>
    </location>
</feature>
<dbReference type="Gene3D" id="3.30.450.40">
    <property type="match status" value="1"/>
</dbReference>
<organism evidence="5 6">
    <name type="scientific">Rubinisphaera italica</name>
    <dbReference type="NCBI Taxonomy" id="2527969"/>
    <lineage>
        <taxon>Bacteria</taxon>
        <taxon>Pseudomonadati</taxon>
        <taxon>Planctomycetota</taxon>
        <taxon>Planctomycetia</taxon>
        <taxon>Planctomycetales</taxon>
        <taxon>Planctomycetaceae</taxon>
        <taxon>Rubinisphaera</taxon>
    </lineage>
</organism>
<keyword evidence="6" id="KW-1185">Reference proteome</keyword>
<dbReference type="PANTHER" id="PTHR45138:SF9">
    <property type="entry name" value="DIGUANYLATE CYCLASE DGCM-RELATED"/>
    <property type="match status" value="1"/>
</dbReference>
<dbReference type="OrthoDB" id="244535at2"/>
<evidence type="ECO:0000313" key="6">
    <source>
        <dbReference type="Proteomes" id="UP000316095"/>
    </source>
</evidence>
<keyword evidence="3" id="KW-0812">Transmembrane</keyword>
<dbReference type="EMBL" id="SJPG01000001">
    <property type="protein sequence ID" value="TWT63466.1"/>
    <property type="molecule type" value="Genomic_DNA"/>
</dbReference>
<dbReference type="GO" id="GO:0043709">
    <property type="term" value="P:cell adhesion involved in single-species biofilm formation"/>
    <property type="evidence" value="ECO:0007669"/>
    <property type="project" value="TreeGrafter"/>
</dbReference>
<evidence type="ECO:0000313" key="5">
    <source>
        <dbReference type="EMBL" id="TWT63466.1"/>
    </source>
</evidence>
<dbReference type="Pfam" id="PF00990">
    <property type="entry name" value="GGDEF"/>
    <property type="match status" value="1"/>
</dbReference>
<comment type="caution">
    <text evidence="5">The sequence shown here is derived from an EMBL/GenBank/DDBJ whole genome shotgun (WGS) entry which is preliminary data.</text>
</comment>
<dbReference type="PROSITE" id="PS50887">
    <property type="entry name" value="GGDEF"/>
    <property type="match status" value="1"/>
</dbReference>